<feature type="region of interest" description="Disordered" evidence="1">
    <location>
        <begin position="116"/>
        <end position="150"/>
    </location>
</feature>
<keyword evidence="3" id="KW-1185">Reference proteome</keyword>
<gene>
    <name evidence="2" type="ORF">FOZ63_015601</name>
</gene>
<feature type="region of interest" description="Disordered" evidence="1">
    <location>
        <begin position="12"/>
        <end position="33"/>
    </location>
</feature>
<feature type="compositionally biased region" description="Polar residues" evidence="1">
    <location>
        <begin position="138"/>
        <end position="150"/>
    </location>
</feature>
<evidence type="ECO:0000313" key="2">
    <source>
        <dbReference type="EMBL" id="KAF4714723.1"/>
    </source>
</evidence>
<organism evidence="2 3">
    <name type="scientific">Perkinsus olseni</name>
    <name type="common">Perkinsus atlanticus</name>
    <dbReference type="NCBI Taxonomy" id="32597"/>
    <lineage>
        <taxon>Eukaryota</taxon>
        <taxon>Sar</taxon>
        <taxon>Alveolata</taxon>
        <taxon>Perkinsozoa</taxon>
        <taxon>Perkinsea</taxon>
        <taxon>Perkinsida</taxon>
        <taxon>Perkinsidae</taxon>
        <taxon>Perkinsus</taxon>
    </lineage>
</organism>
<sequence length="211" mass="23209">QMVRLTGLQITGVEESPPLPPREVPNTTDTSIVSAPPDTVMRLDEDEDMFKMAAFGRNLATIAQTPSASSSSPLREPVRQASGGLMGMQKNFSTPFLSAPRETRQHVAVRTVREAPQPLPQQQQHQHQHQQQQQQQQSQRPRTSYRATSQGASFTMRFPPSSSFAPPTYATSQPCTTAMPPTGARSQPCSLASVSLPYARHLTTSYRHQGL</sequence>
<evidence type="ECO:0000313" key="3">
    <source>
        <dbReference type="Proteomes" id="UP000553632"/>
    </source>
</evidence>
<reference evidence="2 3" key="1">
    <citation type="submission" date="2020-04" db="EMBL/GenBank/DDBJ databases">
        <title>Perkinsus olseni comparative genomics.</title>
        <authorList>
            <person name="Bogema D.R."/>
        </authorList>
    </citation>
    <scope>NUCLEOTIDE SEQUENCE [LARGE SCALE GENOMIC DNA]</scope>
    <source>
        <strain evidence="2 3">ATCC PRA-207</strain>
    </source>
</reference>
<proteinExistence type="predicted"/>
<dbReference type="EMBL" id="JABANO010028712">
    <property type="protein sequence ID" value="KAF4714723.1"/>
    <property type="molecule type" value="Genomic_DNA"/>
</dbReference>
<comment type="caution">
    <text evidence="2">The sequence shown here is derived from an EMBL/GenBank/DDBJ whole genome shotgun (WGS) entry which is preliminary data.</text>
</comment>
<dbReference type="Proteomes" id="UP000553632">
    <property type="component" value="Unassembled WGS sequence"/>
</dbReference>
<feature type="non-terminal residue" evidence="2">
    <location>
        <position position="211"/>
    </location>
</feature>
<accession>A0A7J6R2B8</accession>
<protein>
    <submittedName>
        <fullName evidence="2">Uncharacterized protein</fullName>
    </submittedName>
</protein>
<dbReference type="AlphaFoldDB" id="A0A7J6R2B8"/>
<feature type="compositionally biased region" description="Low complexity" evidence="1">
    <location>
        <begin position="121"/>
        <end position="137"/>
    </location>
</feature>
<name>A0A7J6R2B8_PEROL</name>
<evidence type="ECO:0000256" key="1">
    <source>
        <dbReference type="SAM" id="MobiDB-lite"/>
    </source>
</evidence>
<feature type="non-terminal residue" evidence="2">
    <location>
        <position position="1"/>
    </location>
</feature>